<evidence type="ECO:0000256" key="6">
    <source>
        <dbReference type="SAM" id="Phobius"/>
    </source>
</evidence>
<keyword evidence="9" id="KW-1185">Reference proteome</keyword>
<feature type="transmembrane region" description="Helical" evidence="6">
    <location>
        <begin position="26"/>
        <end position="45"/>
    </location>
</feature>
<dbReference type="RefSeq" id="WP_117142566.1">
    <property type="nucleotide sequence ID" value="NZ_CAKXKJ010000005.1"/>
</dbReference>
<dbReference type="Proteomes" id="UP000260649">
    <property type="component" value="Unassembled WGS sequence"/>
</dbReference>
<dbReference type="Pfam" id="PF03600">
    <property type="entry name" value="CitMHS"/>
    <property type="match status" value="1"/>
</dbReference>
<feature type="transmembrane region" description="Helical" evidence="6">
    <location>
        <begin position="80"/>
        <end position="99"/>
    </location>
</feature>
<keyword evidence="4 6" id="KW-1133">Transmembrane helix</keyword>
<dbReference type="CDD" id="cd01116">
    <property type="entry name" value="P_permease"/>
    <property type="match status" value="1"/>
</dbReference>
<dbReference type="GO" id="GO:0055085">
    <property type="term" value="P:transmembrane transport"/>
    <property type="evidence" value="ECO:0007669"/>
    <property type="project" value="InterPro"/>
</dbReference>
<evidence type="ECO:0000256" key="5">
    <source>
        <dbReference type="ARBA" id="ARBA00023136"/>
    </source>
</evidence>
<reference evidence="8 9" key="1">
    <citation type="submission" date="2018-07" db="EMBL/GenBank/DDBJ databases">
        <title>GABA Modulating Bacteria of the Human Gut Microbiota.</title>
        <authorList>
            <person name="Strandwitz P."/>
            <person name="Kim K.H."/>
            <person name="Terekhova D."/>
            <person name="Liu J.K."/>
            <person name="Sharma A."/>
            <person name="Levering J."/>
            <person name="Mcdonald D."/>
            <person name="Dietrich D."/>
            <person name="Ramadhar T.R."/>
            <person name="Lekbua A."/>
            <person name="Mroue N."/>
            <person name="Liston C."/>
            <person name="Stewart E.J."/>
            <person name="Dubin M.J."/>
            <person name="Zengler K."/>
            <person name="Knight R."/>
            <person name="Gilbert J.A."/>
            <person name="Clardy J."/>
            <person name="Lewis K."/>
        </authorList>
    </citation>
    <scope>NUCLEOTIDE SEQUENCE [LARGE SCALE GENOMIC DNA]</scope>
    <source>
        <strain evidence="8 9">KLE1738</strain>
    </source>
</reference>
<keyword evidence="5 6" id="KW-0472">Membrane</keyword>
<evidence type="ECO:0000256" key="1">
    <source>
        <dbReference type="ARBA" id="ARBA00004141"/>
    </source>
</evidence>
<feature type="transmembrane region" description="Helical" evidence="6">
    <location>
        <begin position="275"/>
        <end position="292"/>
    </location>
</feature>
<proteinExistence type="predicted"/>
<dbReference type="EMBL" id="QQRQ01000018">
    <property type="protein sequence ID" value="RFT06043.1"/>
    <property type="molecule type" value="Genomic_DNA"/>
</dbReference>
<dbReference type="InterPro" id="IPR004680">
    <property type="entry name" value="Cit_transptr-like_dom"/>
</dbReference>
<evidence type="ECO:0000313" key="8">
    <source>
        <dbReference type="EMBL" id="RFT06043.1"/>
    </source>
</evidence>
<sequence length="450" mass="48421">MVSQILAVIIFVVMFVEIVREKFPRYLVTLVAGVLTLVVVFLLAMQSLPDVWKALSLESMAETTFWYTGHMTVNEMNTGINWSTILFISGMMIMVEGMSEAGFFDWLCLRLAKLVNYKPVPLMICFMILSAVLSMFIDSITVILFLAVASVRLAHLLKFDPIPLIIAEIFTANLGGAATMSGDPPNIIIGTALGLTFGDFLRNTGLIALLCMVVMVPYFYFCFRRQIQSRDETARAAAMSLDPRASISSRKAFVVNVTIFLVTVLLLVTHAKTGLTVATVGIVAAILTLLANPAPLRLLRKVDWQTVLFFLGLFLTVSGLEQTGVLEAMANGIAGITGGNLSLMIVILIWLSAVASAFVDNIPFAATMVPVISSLSATMGVDLNTLAWTLSMGTDIGGSATPIGASANVAGTAIAAREGHPISWGRYCKYSAPAAVIVVAISMAVILLRY</sequence>
<name>A0A3E2B1Y7_9FIRM</name>
<evidence type="ECO:0000256" key="4">
    <source>
        <dbReference type="ARBA" id="ARBA00022989"/>
    </source>
</evidence>
<keyword evidence="2" id="KW-0813">Transport</keyword>
<keyword evidence="3 6" id="KW-0812">Transmembrane</keyword>
<comment type="caution">
    <text evidence="8">The sequence shown here is derived from an EMBL/GenBank/DDBJ whole genome shotgun (WGS) entry which is preliminary data.</text>
</comment>
<feature type="transmembrane region" description="Helical" evidence="6">
    <location>
        <begin position="430"/>
        <end position="448"/>
    </location>
</feature>
<dbReference type="GeneID" id="97995977"/>
<accession>A0A3E2B1Y7</accession>
<feature type="domain" description="Citrate transporter-like" evidence="7">
    <location>
        <begin position="19"/>
        <end position="393"/>
    </location>
</feature>
<evidence type="ECO:0000313" key="9">
    <source>
        <dbReference type="Proteomes" id="UP000260649"/>
    </source>
</evidence>
<evidence type="ECO:0000256" key="3">
    <source>
        <dbReference type="ARBA" id="ARBA00022692"/>
    </source>
</evidence>
<dbReference type="OrthoDB" id="9765532at2"/>
<evidence type="ECO:0000256" key="2">
    <source>
        <dbReference type="ARBA" id="ARBA00022448"/>
    </source>
</evidence>
<dbReference type="InterPro" id="IPR051475">
    <property type="entry name" value="Diverse_Ion_Transporter"/>
</dbReference>
<dbReference type="PANTHER" id="PTHR43568:SF1">
    <property type="entry name" value="P PROTEIN"/>
    <property type="match status" value="1"/>
</dbReference>
<dbReference type="AlphaFoldDB" id="A0A3E2B1Y7"/>
<feature type="transmembrane region" description="Helical" evidence="6">
    <location>
        <begin position="304"/>
        <end position="320"/>
    </location>
</feature>
<feature type="transmembrane region" description="Helical" evidence="6">
    <location>
        <begin position="362"/>
        <end position="381"/>
    </location>
</feature>
<feature type="transmembrane region" description="Helical" evidence="6">
    <location>
        <begin position="5"/>
        <end position="20"/>
    </location>
</feature>
<protein>
    <submittedName>
        <fullName evidence="8">Citrate transporter</fullName>
    </submittedName>
</protein>
<comment type="subcellular location">
    <subcellularLocation>
        <location evidence="1">Membrane</location>
        <topology evidence="1">Multi-pass membrane protein</topology>
    </subcellularLocation>
</comment>
<gene>
    <name evidence="8" type="ORF">DV520_09555</name>
</gene>
<organism evidence="8 9">
    <name type="scientific">Evtepia gabavorous</name>
    <dbReference type="NCBI Taxonomy" id="2211183"/>
    <lineage>
        <taxon>Bacteria</taxon>
        <taxon>Bacillati</taxon>
        <taxon>Bacillota</taxon>
        <taxon>Clostridia</taxon>
        <taxon>Eubacteriales</taxon>
        <taxon>Evtepia</taxon>
    </lineage>
</organism>
<evidence type="ECO:0000259" key="7">
    <source>
        <dbReference type="Pfam" id="PF03600"/>
    </source>
</evidence>
<dbReference type="GO" id="GO:0016020">
    <property type="term" value="C:membrane"/>
    <property type="evidence" value="ECO:0007669"/>
    <property type="project" value="UniProtKB-SubCell"/>
</dbReference>
<feature type="transmembrane region" description="Helical" evidence="6">
    <location>
        <begin position="252"/>
        <end position="269"/>
    </location>
</feature>
<feature type="transmembrane region" description="Helical" evidence="6">
    <location>
        <begin position="200"/>
        <end position="221"/>
    </location>
</feature>
<dbReference type="PANTHER" id="PTHR43568">
    <property type="entry name" value="P PROTEIN"/>
    <property type="match status" value="1"/>
</dbReference>
<feature type="transmembrane region" description="Helical" evidence="6">
    <location>
        <begin position="332"/>
        <end position="355"/>
    </location>
</feature>
<feature type="transmembrane region" description="Helical" evidence="6">
    <location>
        <begin position="119"/>
        <end position="149"/>
    </location>
</feature>